<dbReference type="InterPro" id="IPR009057">
    <property type="entry name" value="Homeodomain-like_sf"/>
</dbReference>
<reference evidence="3" key="1">
    <citation type="journal article" date="2019" name="Int. J. Syst. Evol. Microbiol.">
        <title>The Global Catalogue of Microorganisms (GCM) 10K type strain sequencing project: providing services to taxonomists for standard genome sequencing and annotation.</title>
        <authorList>
            <consortium name="The Broad Institute Genomics Platform"/>
            <consortium name="The Broad Institute Genome Sequencing Center for Infectious Disease"/>
            <person name="Wu L."/>
            <person name="Ma J."/>
        </authorList>
    </citation>
    <scope>NUCLEOTIDE SEQUENCE [LARGE SCALE GENOMIC DNA]</scope>
    <source>
        <strain evidence="3">JCM 3175</strain>
    </source>
</reference>
<organism evidence="2 3">
    <name type="scientific">Micromonospora coerulea</name>
    <dbReference type="NCBI Taxonomy" id="47856"/>
    <lineage>
        <taxon>Bacteria</taxon>
        <taxon>Bacillati</taxon>
        <taxon>Actinomycetota</taxon>
        <taxon>Actinomycetes</taxon>
        <taxon>Micromonosporales</taxon>
        <taxon>Micromonosporaceae</taxon>
        <taxon>Micromonospora</taxon>
    </lineage>
</organism>
<proteinExistence type="predicted"/>
<feature type="compositionally biased region" description="Basic and acidic residues" evidence="1">
    <location>
        <begin position="246"/>
        <end position="257"/>
    </location>
</feature>
<comment type="caution">
    <text evidence="2">The sequence shown here is derived from an EMBL/GenBank/DDBJ whole genome shotgun (WGS) entry which is preliminary data.</text>
</comment>
<dbReference type="SUPFAM" id="SSF46689">
    <property type="entry name" value="Homeodomain-like"/>
    <property type="match status" value="1"/>
</dbReference>
<dbReference type="Proteomes" id="UP001500307">
    <property type="component" value="Unassembled WGS sequence"/>
</dbReference>
<evidence type="ECO:0000313" key="3">
    <source>
        <dbReference type="Proteomes" id="UP001500307"/>
    </source>
</evidence>
<protein>
    <recommendedName>
        <fullName evidence="4">Helix-turn-helix domain-containing protein</fullName>
    </recommendedName>
</protein>
<keyword evidence="3" id="KW-1185">Reference proteome</keyword>
<sequence length="276" mass="31773">MSLRMLYLVFCRIAEWLTLLAETSAAKDVEILILRHENAVLRRANPRPRLDWADPATLSALIRLLPRALKMHRLVTPATVLAWHRRLVARHRTYPNRPGRPSIDPAIAALITQMARDNRGWDYQRIQDELLGLGYRVGASTIRRILRRCGVPPVPLRRDHTTWRRFLSAQASTLLACDFFHVDCAAHPQAPVRVLRARGRQPTRPHSRRHRQSGRAVDSAASPQGEYARHYEGRRPHRALALQPPRPDRPAVDLTHERIKRRPVLARLINEHERAA</sequence>
<evidence type="ECO:0000256" key="1">
    <source>
        <dbReference type="SAM" id="MobiDB-lite"/>
    </source>
</evidence>
<dbReference type="EMBL" id="BAABGU010000041">
    <property type="protein sequence ID" value="GAA4578460.1"/>
    <property type="molecule type" value="Genomic_DNA"/>
</dbReference>
<accession>A0ABP8SZC1</accession>
<evidence type="ECO:0000313" key="2">
    <source>
        <dbReference type="EMBL" id="GAA4578460.1"/>
    </source>
</evidence>
<gene>
    <name evidence="2" type="ORF">GCM10023176_54430</name>
</gene>
<evidence type="ECO:0008006" key="4">
    <source>
        <dbReference type="Google" id="ProtNLM"/>
    </source>
</evidence>
<feature type="compositionally biased region" description="Basic residues" evidence="1">
    <location>
        <begin position="197"/>
        <end position="213"/>
    </location>
</feature>
<feature type="region of interest" description="Disordered" evidence="1">
    <location>
        <begin position="197"/>
        <end position="257"/>
    </location>
</feature>
<name>A0ABP8SZC1_9ACTN</name>